<feature type="non-terminal residue" evidence="1">
    <location>
        <position position="120"/>
    </location>
</feature>
<sequence>MLCAARYCFRGLLMFGEALADAVEGRLGGGRLLEGGVNRLGSFVKLEVPGVEFRAQRGRQFLRVVAVTLLLFRELIGLELALLLGFTVLVNRSRCVVESGLVAAILRSMISPSASACRQT</sequence>
<dbReference type="EMBL" id="OW152835">
    <property type="protein sequence ID" value="CAH2056200.1"/>
    <property type="molecule type" value="Genomic_DNA"/>
</dbReference>
<proteinExistence type="predicted"/>
<accession>A0ABN8IIT3</accession>
<protein>
    <recommendedName>
        <fullName evidence="3">Secreted protein</fullName>
    </recommendedName>
</protein>
<keyword evidence="2" id="KW-1185">Reference proteome</keyword>
<evidence type="ECO:0008006" key="3">
    <source>
        <dbReference type="Google" id="ProtNLM"/>
    </source>
</evidence>
<dbReference type="Proteomes" id="UP000837857">
    <property type="component" value="Chromosome 23"/>
</dbReference>
<organism evidence="1 2">
    <name type="scientific">Iphiclides podalirius</name>
    <name type="common">scarce swallowtail</name>
    <dbReference type="NCBI Taxonomy" id="110791"/>
    <lineage>
        <taxon>Eukaryota</taxon>
        <taxon>Metazoa</taxon>
        <taxon>Ecdysozoa</taxon>
        <taxon>Arthropoda</taxon>
        <taxon>Hexapoda</taxon>
        <taxon>Insecta</taxon>
        <taxon>Pterygota</taxon>
        <taxon>Neoptera</taxon>
        <taxon>Endopterygota</taxon>
        <taxon>Lepidoptera</taxon>
        <taxon>Glossata</taxon>
        <taxon>Ditrysia</taxon>
        <taxon>Papilionoidea</taxon>
        <taxon>Papilionidae</taxon>
        <taxon>Papilioninae</taxon>
        <taxon>Iphiclides</taxon>
    </lineage>
</organism>
<name>A0ABN8IIT3_9NEOP</name>
<evidence type="ECO:0000313" key="1">
    <source>
        <dbReference type="EMBL" id="CAH2056200.1"/>
    </source>
</evidence>
<reference evidence="1" key="1">
    <citation type="submission" date="2022-03" db="EMBL/GenBank/DDBJ databases">
        <authorList>
            <person name="Martin H S."/>
        </authorList>
    </citation>
    <scope>NUCLEOTIDE SEQUENCE</scope>
</reference>
<evidence type="ECO:0000313" key="2">
    <source>
        <dbReference type="Proteomes" id="UP000837857"/>
    </source>
</evidence>
<gene>
    <name evidence="1" type="ORF">IPOD504_LOCUS9453</name>
</gene>